<name>A0A089M5V5_9BACL</name>
<dbReference type="AlphaFoldDB" id="A0A089M5V5"/>
<gene>
    <name evidence="10" type="ORF">PGRAT_17250</name>
</gene>
<evidence type="ECO:0000259" key="8">
    <source>
        <dbReference type="Pfam" id="PF05504"/>
    </source>
</evidence>
<evidence type="ECO:0000256" key="4">
    <source>
        <dbReference type="ARBA" id="ARBA00022729"/>
    </source>
</evidence>
<evidence type="ECO:0000256" key="5">
    <source>
        <dbReference type="ARBA" id="ARBA00023136"/>
    </source>
</evidence>
<dbReference type="GO" id="GO:0009847">
    <property type="term" value="P:spore germination"/>
    <property type="evidence" value="ECO:0007669"/>
    <property type="project" value="InterPro"/>
</dbReference>
<keyword evidence="11" id="KW-1185">Reference proteome</keyword>
<keyword evidence="7" id="KW-0449">Lipoprotein</keyword>
<reference evidence="10 11" key="1">
    <citation type="submission" date="2014-08" db="EMBL/GenBank/DDBJ databases">
        <title>Comparative genomics of the Paenibacillus odorifer group.</title>
        <authorList>
            <person name="den Bakker H.C."/>
            <person name="Tsai Y.-C."/>
            <person name="Martin N."/>
            <person name="Korlach J."/>
            <person name="Wiedmann M."/>
        </authorList>
    </citation>
    <scope>NUCLEOTIDE SEQUENCE [LARGE SCALE GENOMIC DNA]</scope>
    <source>
        <strain evidence="10 11">DSM 15220</strain>
    </source>
</reference>
<dbReference type="NCBIfam" id="TIGR02887">
    <property type="entry name" value="spore_ger_x_C"/>
    <property type="match status" value="1"/>
</dbReference>
<dbReference type="STRING" id="189425.PGRAT_17250"/>
<evidence type="ECO:0000313" key="11">
    <source>
        <dbReference type="Proteomes" id="UP000029500"/>
    </source>
</evidence>
<evidence type="ECO:0000256" key="7">
    <source>
        <dbReference type="ARBA" id="ARBA00023288"/>
    </source>
</evidence>
<dbReference type="EMBL" id="CP009287">
    <property type="protein sequence ID" value="AIQ69181.1"/>
    <property type="molecule type" value="Genomic_DNA"/>
</dbReference>
<dbReference type="PROSITE" id="PS51257">
    <property type="entry name" value="PROKAR_LIPOPROTEIN"/>
    <property type="match status" value="1"/>
</dbReference>
<evidence type="ECO:0000256" key="2">
    <source>
        <dbReference type="ARBA" id="ARBA00007886"/>
    </source>
</evidence>
<dbReference type="Proteomes" id="UP000029500">
    <property type="component" value="Chromosome"/>
</dbReference>
<dbReference type="Pfam" id="PF05504">
    <property type="entry name" value="Spore_GerAC"/>
    <property type="match status" value="1"/>
</dbReference>
<organism evidence="10 11">
    <name type="scientific">Paenibacillus graminis</name>
    <dbReference type="NCBI Taxonomy" id="189425"/>
    <lineage>
        <taxon>Bacteria</taxon>
        <taxon>Bacillati</taxon>
        <taxon>Bacillota</taxon>
        <taxon>Bacilli</taxon>
        <taxon>Bacillales</taxon>
        <taxon>Paenibacillaceae</taxon>
        <taxon>Paenibacillus</taxon>
    </lineage>
</organism>
<dbReference type="eggNOG" id="ENOG502Z9N7">
    <property type="taxonomic scope" value="Bacteria"/>
</dbReference>
<dbReference type="InterPro" id="IPR008844">
    <property type="entry name" value="Spore_GerAC-like"/>
</dbReference>
<evidence type="ECO:0000313" key="10">
    <source>
        <dbReference type="EMBL" id="AIQ69181.1"/>
    </source>
</evidence>
<proteinExistence type="inferred from homology"/>
<dbReference type="InterPro" id="IPR038501">
    <property type="entry name" value="Spore_GerAC_C_sf"/>
</dbReference>
<evidence type="ECO:0000259" key="9">
    <source>
        <dbReference type="Pfam" id="PF25198"/>
    </source>
</evidence>
<dbReference type="Pfam" id="PF25198">
    <property type="entry name" value="Spore_GerAC_N"/>
    <property type="match status" value="1"/>
</dbReference>
<comment type="subcellular location">
    <subcellularLocation>
        <location evidence="1">Membrane</location>
        <topology evidence="1">Lipid-anchor</topology>
    </subcellularLocation>
</comment>
<evidence type="ECO:0000256" key="6">
    <source>
        <dbReference type="ARBA" id="ARBA00023139"/>
    </source>
</evidence>
<keyword evidence="6" id="KW-0564">Palmitate</keyword>
<sequence length="392" mass="43868">MTRILRTFRFLVIFVILGLTTGCWDRNEMDDLALVMASGIDLTEDGQLEITLQIALPTGIPSAVQSGGSGKKSVIVISASGKNTSEVTGKLQQQLSRAIFFGHRGVIIFGEQFARHGINQVVDTFTRFPESRSNSYVLTTYGGTAKEILNTPYQLELIPGIGINKIQSSKLSFPVKIDEFLNALSSQDRSPVTAAIRVINKGTDKETFTIDRAAVYHRNQLSGYLSSDELKLLRWWTGRGHHLRFTVQVEPENEQYGGTVGVELLQSGMKMHLVIKNDLPEIKVSLHATVRAIDNDSKLDLSKVNHMKRVETLLSKKIQSEAESMLTHVQKVLKSDIFGIGEEVHIEYPYAWKKMKDEWLDIFPEVPVTVDAHIKIERTGKTHSPAHKEKTD</sequence>
<dbReference type="InterPro" id="IPR057336">
    <property type="entry name" value="GerAC_N"/>
</dbReference>
<dbReference type="Gene3D" id="3.30.300.210">
    <property type="entry name" value="Nutrient germinant receptor protein C, domain 3"/>
    <property type="match status" value="1"/>
</dbReference>
<comment type="similarity">
    <text evidence="2">Belongs to the GerABKC lipoprotein family.</text>
</comment>
<feature type="domain" description="Spore germination GerAC-like C-terminal" evidence="8">
    <location>
        <begin position="213"/>
        <end position="380"/>
    </location>
</feature>
<dbReference type="InterPro" id="IPR046953">
    <property type="entry name" value="Spore_GerAC-like_C"/>
</dbReference>
<dbReference type="PANTHER" id="PTHR35789">
    <property type="entry name" value="SPORE GERMINATION PROTEIN B3"/>
    <property type="match status" value="1"/>
</dbReference>
<dbReference type="OrthoDB" id="9816067at2"/>
<dbReference type="RefSeq" id="WP_025706207.1">
    <property type="nucleotide sequence ID" value="NZ_CP009287.1"/>
</dbReference>
<feature type="domain" description="Spore germination protein N-terminal" evidence="9">
    <location>
        <begin position="25"/>
        <end position="197"/>
    </location>
</feature>
<protein>
    <submittedName>
        <fullName evidence="10">Uncharacterized protein</fullName>
    </submittedName>
</protein>
<accession>A0A089M5V5</accession>
<dbReference type="PANTHER" id="PTHR35789:SF1">
    <property type="entry name" value="SPORE GERMINATION PROTEIN B3"/>
    <property type="match status" value="1"/>
</dbReference>
<dbReference type="HOGENOM" id="CLU_051140_0_0_9"/>
<keyword evidence="5" id="KW-0472">Membrane</keyword>
<evidence type="ECO:0000256" key="1">
    <source>
        <dbReference type="ARBA" id="ARBA00004635"/>
    </source>
</evidence>
<dbReference type="KEGG" id="pgm:PGRAT_17250"/>
<dbReference type="GO" id="GO:0016020">
    <property type="term" value="C:membrane"/>
    <property type="evidence" value="ECO:0007669"/>
    <property type="project" value="UniProtKB-SubCell"/>
</dbReference>
<keyword evidence="4" id="KW-0732">Signal</keyword>
<keyword evidence="3" id="KW-0309">Germination</keyword>
<dbReference type="Gene3D" id="6.20.190.10">
    <property type="entry name" value="Nutrient germinant receptor protein C, domain 1"/>
    <property type="match status" value="1"/>
</dbReference>
<evidence type="ECO:0000256" key="3">
    <source>
        <dbReference type="ARBA" id="ARBA00022544"/>
    </source>
</evidence>